<accession>A0ABZ1TNH8</accession>
<organism evidence="2 3">
    <name type="scientific">Streptomyces virginiae</name>
    <name type="common">Streptomyces cinnamonensis</name>
    <dbReference type="NCBI Taxonomy" id="1961"/>
    <lineage>
        <taxon>Bacteria</taxon>
        <taxon>Bacillati</taxon>
        <taxon>Actinomycetota</taxon>
        <taxon>Actinomycetes</taxon>
        <taxon>Kitasatosporales</taxon>
        <taxon>Streptomycetaceae</taxon>
        <taxon>Streptomyces</taxon>
    </lineage>
</organism>
<keyword evidence="1" id="KW-0472">Membrane</keyword>
<keyword evidence="3" id="KW-1185">Reference proteome</keyword>
<reference evidence="2" key="1">
    <citation type="submission" date="2022-10" db="EMBL/GenBank/DDBJ databases">
        <title>The complete genomes of actinobacterial strains from the NBC collection.</title>
        <authorList>
            <person name="Joergensen T.S."/>
            <person name="Alvarez Arevalo M."/>
            <person name="Sterndorff E.B."/>
            <person name="Faurdal D."/>
            <person name="Vuksanovic O."/>
            <person name="Mourched A.-S."/>
            <person name="Charusanti P."/>
            <person name="Shaw S."/>
            <person name="Blin K."/>
            <person name="Weber T."/>
        </authorList>
    </citation>
    <scope>NUCLEOTIDE SEQUENCE</scope>
    <source>
        <strain evidence="2">NBC_00248</strain>
    </source>
</reference>
<protein>
    <recommendedName>
        <fullName evidence="4">Integral membrane protein</fullName>
    </recommendedName>
</protein>
<feature type="transmembrane region" description="Helical" evidence="1">
    <location>
        <begin position="64"/>
        <end position="85"/>
    </location>
</feature>
<evidence type="ECO:0008006" key="4">
    <source>
        <dbReference type="Google" id="ProtNLM"/>
    </source>
</evidence>
<proteinExistence type="predicted"/>
<dbReference type="RefSeq" id="WP_328965063.1">
    <property type="nucleotide sequence ID" value="NZ_CP108090.1"/>
</dbReference>
<gene>
    <name evidence="2" type="ORF">OG517_38345</name>
</gene>
<evidence type="ECO:0000313" key="3">
    <source>
        <dbReference type="Proteomes" id="UP001432039"/>
    </source>
</evidence>
<keyword evidence="1" id="KW-0812">Transmembrane</keyword>
<feature type="transmembrane region" description="Helical" evidence="1">
    <location>
        <begin position="105"/>
        <end position="122"/>
    </location>
</feature>
<sequence length="226" mass="23606">MSRRLMRLYPAGFRRAFGDEVAEAYREATEGAGPITRLREALDIVAHALRLRLGVGSAHRGGRLFAATAPFAPAATGAYAAFLLASTLNLAYVTGLPDLEAPLGYAMSGFSALTLIGAEMALSGRFAVGARTAFAGVVGSTVCFVISVLPGVLDMPLAHLAYLTPPLAIAALPLLCPPDLHPATRPAGSGPRQGWWRCCSGPRCSWCCWACSTRAGSAWSRCGASP</sequence>
<evidence type="ECO:0000313" key="2">
    <source>
        <dbReference type="EMBL" id="WUQ16807.1"/>
    </source>
</evidence>
<dbReference type="EMBL" id="CP108090">
    <property type="protein sequence ID" value="WUQ16807.1"/>
    <property type="molecule type" value="Genomic_DNA"/>
</dbReference>
<dbReference type="Proteomes" id="UP001432039">
    <property type="component" value="Chromosome"/>
</dbReference>
<keyword evidence="1" id="KW-1133">Transmembrane helix</keyword>
<feature type="transmembrane region" description="Helical" evidence="1">
    <location>
        <begin position="134"/>
        <end position="153"/>
    </location>
</feature>
<evidence type="ECO:0000256" key="1">
    <source>
        <dbReference type="SAM" id="Phobius"/>
    </source>
</evidence>
<name>A0ABZ1TNH8_STRVG</name>